<evidence type="ECO:0000313" key="4">
    <source>
        <dbReference type="Proteomes" id="UP001165667"/>
    </source>
</evidence>
<sequence>MRLIALPTGELILAVQTGGLTDLTEDDKAKVLQHLARQGVAAPKFAAASSGTRKPRSIKGKGLPCGPRQRGPGRRILALKTLSIIAVIGWLTIIIVDYLWILSPGEHG</sequence>
<keyword evidence="4" id="KW-1185">Reference proteome</keyword>
<comment type="caution">
    <text evidence="3">The sequence shown here is derived from an EMBL/GenBank/DDBJ whole genome shotgun (WGS) entry which is preliminary data.</text>
</comment>
<evidence type="ECO:0000313" key="3">
    <source>
        <dbReference type="EMBL" id="MCW6511324.1"/>
    </source>
</evidence>
<protein>
    <submittedName>
        <fullName evidence="3">Uncharacterized protein</fullName>
    </submittedName>
</protein>
<keyword evidence="2" id="KW-0812">Transmembrane</keyword>
<dbReference type="Proteomes" id="UP001165667">
    <property type="component" value="Unassembled WGS sequence"/>
</dbReference>
<proteinExistence type="predicted"/>
<name>A0AA41YZA7_9HYPH</name>
<feature type="transmembrane region" description="Helical" evidence="2">
    <location>
        <begin position="77"/>
        <end position="101"/>
    </location>
</feature>
<dbReference type="EMBL" id="JAMOIM010000024">
    <property type="protein sequence ID" value="MCW6511324.1"/>
    <property type="molecule type" value="Genomic_DNA"/>
</dbReference>
<keyword evidence="2" id="KW-1133">Transmembrane helix</keyword>
<organism evidence="3 4">
    <name type="scientific">Lichenifustis flavocetrariae</name>
    <dbReference type="NCBI Taxonomy" id="2949735"/>
    <lineage>
        <taxon>Bacteria</taxon>
        <taxon>Pseudomonadati</taxon>
        <taxon>Pseudomonadota</taxon>
        <taxon>Alphaproteobacteria</taxon>
        <taxon>Hyphomicrobiales</taxon>
        <taxon>Lichenihabitantaceae</taxon>
        <taxon>Lichenifustis</taxon>
    </lineage>
</organism>
<evidence type="ECO:0000256" key="2">
    <source>
        <dbReference type="SAM" id="Phobius"/>
    </source>
</evidence>
<keyword evidence="2" id="KW-0472">Membrane</keyword>
<feature type="region of interest" description="Disordered" evidence="1">
    <location>
        <begin position="48"/>
        <end position="69"/>
    </location>
</feature>
<accession>A0AA41YZA7</accession>
<reference evidence="3" key="1">
    <citation type="submission" date="2022-05" db="EMBL/GenBank/DDBJ databases">
        <authorList>
            <person name="Pankratov T."/>
        </authorList>
    </citation>
    <scope>NUCLEOTIDE SEQUENCE</scope>
    <source>
        <strain evidence="3">BP6-180914</strain>
    </source>
</reference>
<evidence type="ECO:0000256" key="1">
    <source>
        <dbReference type="SAM" id="MobiDB-lite"/>
    </source>
</evidence>
<gene>
    <name evidence="3" type="ORF">M8523_25395</name>
</gene>
<dbReference type="RefSeq" id="WP_282587700.1">
    <property type="nucleotide sequence ID" value="NZ_JAMOIM010000024.1"/>
</dbReference>
<dbReference type="AlphaFoldDB" id="A0AA41YZA7"/>